<dbReference type="Proteomes" id="UP000031036">
    <property type="component" value="Unassembled WGS sequence"/>
</dbReference>
<organism evidence="10 11">
    <name type="scientific">Toxocara canis</name>
    <name type="common">Canine roundworm</name>
    <dbReference type="NCBI Taxonomy" id="6265"/>
    <lineage>
        <taxon>Eukaryota</taxon>
        <taxon>Metazoa</taxon>
        <taxon>Ecdysozoa</taxon>
        <taxon>Nematoda</taxon>
        <taxon>Chromadorea</taxon>
        <taxon>Rhabditida</taxon>
        <taxon>Spirurina</taxon>
        <taxon>Ascaridomorpha</taxon>
        <taxon>Ascaridoidea</taxon>
        <taxon>Toxocaridae</taxon>
        <taxon>Toxocara</taxon>
    </lineage>
</organism>
<keyword evidence="6" id="KW-0804">Transcription</keyword>
<evidence type="ECO:0000256" key="6">
    <source>
        <dbReference type="ARBA" id="ARBA00023163"/>
    </source>
</evidence>
<sequence>MTATSIDDPPSNGLPPNEESMPNHVSPSSLVGPAQPESEPGLPTVRPRSGHRMLSESDADNAGLIKQRKQRRRRGRGRWKPYHDMTIAEKLAKDERVERNALRKRARRGRGRWKPYHDMTIAEKLAKDERVERNALRKRARLFSHGKPMAPYNTTQFLLEDREKRVTADSDGDSVSGTGGVPNGSRGCISPQRDRTRLLSGSDPGGNTSESGSVSGEEDELLEREFDAEYDSVNLLRISGMSREEITREMMYLERNNGKLVERVSNLQVENESLKKLLEQNNIDYENALNAKRRRSGDSFESDASAVLPSECTLEPQQSDLNTTILV</sequence>
<feature type="compositionally biased region" description="Basic residues" evidence="9">
    <location>
        <begin position="66"/>
        <end position="80"/>
    </location>
</feature>
<evidence type="ECO:0000256" key="1">
    <source>
        <dbReference type="ARBA" id="ARBA00004123"/>
    </source>
</evidence>
<dbReference type="InterPro" id="IPR024872">
    <property type="entry name" value="HEXIM"/>
</dbReference>
<accession>A0A0B2V9N3</accession>
<feature type="region of interest" description="Disordered" evidence="9">
    <location>
        <begin position="165"/>
        <end position="220"/>
    </location>
</feature>
<evidence type="ECO:0000256" key="7">
    <source>
        <dbReference type="ARBA" id="ARBA00023242"/>
    </source>
</evidence>
<evidence type="ECO:0000256" key="9">
    <source>
        <dbReference type="SAM" id="MobiDB-lite"/>
    </source>
</evidence>
<dbReference type="EMBL" id="JPKZ01002147">
    <property type="protein sequence ID" value="KHN78199.1"/>
    <property type="molecule type" value="Genomic_DNA"/>
</dbReference>
<dbReference type="PANTHER" id="PTHR13469">
    <property type="entry name" value="HEXAMETHYLENE BISACETAMIDE INDUCIBLE 1"/>
    <property type="match status" value="1"/>
</dbReference>
<dbReference type="GO" id="GO:0097322">
    <property type="term" value="F:7SK snRNA binding"/>
    <property type="evidence" value="ECO:0007669"/>
    <property type="project" value="TreeGrafter"/>
</dbReference>
<dbReference type="AlphaFoldDB" id="A0A0B2V9N3"/>
<dbReference type="Gene3D" id="6.10.250.2910">
    <property type="match status" value="1"/>
</dbReference>
<dbReference type="OrthoDB" id="10058500at2759"/>
<dbReference type="GO" id="GO:0004861">
    <property type="term" value="F:cyclin-dependent protein serine/threonine kinase inhibitor activity"/>
    <property type="evidence" value="ECO:0007669"/>
    <property type="project" value="InterPro"/>
</dbReference>
<evidence type="ECO:0000313" key="10">
    <source>
        <dbReference type="EMBL" id="KHN78199.1"/>
    </source>
</evidence>
<proteinExistence type="inferred from homology"/>
<evidence type="ECO:0000256" key="4">
    <source>
        <dbReference type="ARBA" id="ARBA00023015"/>
    </source>
</evidence>
<feature type="compositionally biased region" description="Low complexity" evidence="9">
    <location>
        <begin position="205"/>
        <end position="215"/>
    </location>
</feature>
<dbReference type="Pfam" id="PF15313">
    <property type="entry name" value="HEXIM"/>
    <property type="match status" value="1"/>
</dbReference>
<comment type="subcellular location">
    <subcellularLocation>
        <location evidence="1">Nucleus</location>
    </subcellularLocation>
</comment>
<feature type="coiled-coil region" evidence="8">
    <location>
        <begin position="264"/>
        <end position="295"/>
    </location>
</feature>
<dbReference type="GO" id="GO:0005654">
    <property type="term" value="C:nucleoplasm"/>
    <property type="evidence" value="ECO:0007669"/>
    <property type="project" value="TreeGrafter"/>
</dbReference>
<keyword evidence="4" id="KW-0805">Transcription regulation</keyword>
<keyword evidence="7" id="KW-0539">Nucleus</keyword>
<dbReference type="GO" id="GO:0005737">
    <property type="term" value="C:cytoplasm"/>
    <property type="evidence" value="ECO:0007669"/>
    <property type="project" value="InterPro"/>
</dbReference>
<dbReference type="STRING" id="6265.A0A0B2V9N3"/>
<comment type="similarity">
    <text evidence="2">Belongs to the HEXIM family.</text>
</comment>
<gene>
    <name evidence="10" type="primary">Hexim2</name>
    <name evidence="10" type="ORF">Tcan_03573</name>
</gene>
<keyword evidence="5 8" id="KW-0175">Coiled coil</keyword>
<dbReference type="GO" id="GO:0000122">
    <property type="term" value="P:negative regulation of transcription by RNA polymerase II"/>
    <property type="evidence" value="ECO:0007669"/>
    <property type="project" value="InterPro"/>
</dbReference>
<comment type="caution">
    <text evidence="10">The sequence shown here is derived from an EMBL/GenBank/DDBJ whole genome shotgun (WGS) entry which is preliminary data.</text>
</comment>
<reference evidence="10 11" key="1">
    <citation type="submission" date="2014-11" db="EMBL/GenBank/DDBJ databases">
        <title>Genetic blueprint of the zoonotic pathogen Toxocara canis.</title>
        <authorList>
            <person name="Zhu X.-Q."/>
            <person name="Korhonen P.K."/>
            <person name="Cai H."/>
            <person name="Young N.D."/>
            <person name="Nejsum P."/>
            <person name="von Samson-Himmelstjerna G."/>
            <person name="Boag P.R."/>
            <person name="Tan P."/>
            <person name="Li Q."/>
            <person name="Min J."/>
            <person name="Yang Y."/>
            <person name="Wang X."/>
            <person name="Fang X."/>
            <person name="Hall R.S."/>
            <person name="Hofmann A."/>
            <person name="Sternberg P.W."/>
            <person name="Jex A.R."/>
            <person name="Gasser R.B."/>
        </authorList>
    </citation>
    <scope>NUCLEOTIDE SEQUENCE [LARGE SCALE GENOMIC DNA]</scope>
    <source>
        <strain evidence="10">PN_DK_2014</strain>
    </source>
</reference>
<evidence type="ECO:0000256" key="5">
    <source>
        <dbReference type="ARBA" id="ARBA00023054"/>
    </source>
</evidence>
<evidence type="ECO:0000256" key="8">
    <source>
        <dbReference type="SAM" id="Coils"/>
    </source>
</evidence>
<name>A0A0B2V9N3_TOXCA</name>
<dbReference type="OMA" id="PYHDMTI"/>
<feature type="region of interest" description="Disordered" evidence="9">
    <location>
        <begin position="1"/>
        <end position="81"/>
    </location>
</feature>
<evidence type="ECO:0000313" key="11">
    <source>
        <dbReference type="Proteomes" id="UP000031036"/>
    </source>
</evidence>
<dbReference type="PRINTS" id="PR02094">
    <property type="entry name" value="HEXIMFAMILY"/>
</dbReference>
<dbReference type="PANTHER" id="PTHR13469:SF8">
    <property type="entry name" value="HEXIM P-TEFB COMPLEX SUBUNIT 1"/>
    <property type="match status" value="1"/>
</dbReference>
<evidence type="ECO:0000256" key="3">
    <source>
        <dbReference type="ARBA" id="ARBA00022491"/>
    </source>
</evidence>
<keyword evidence="3" id="KW-0678">Repressor</keyword>
<keyword evidence="11" id="KW-1185">Reference proteome</keyword>
<evidence type="ECO:0000256" key="2">
    <source>
        <dbReference type="ARBA" id="ARBA00008409"/>
    </source>
</evidence>
<protein>
    <submittedName>
        <fullName evidence="10">Protein HEXIM2</fullName>
    </submittedName>
</protein>